<dbReference type="PANTHER" id="PTHR37089">
    <property type="entry name" value="PROTEIN U-RELATED"/>
    <property type="match status" value="1"/>
</dbReference>
<accession>A0A1H2YVB6</accession>
<dbReference type="InterPro" id="IPR053167">
    <property type="entry name" value="Spore_coat_component"/>
</dbReference>
<dbReference type="Proteomes" id="UP000243778">
    <property type="component" value="Unassembled WGS sequence"/>
</dbReference>
<evidence type="ECO:0000313" key="4">
    <source>
        <dbReference type="Proteomes" id="UP000243778"/>
    </source>
</evidence>
<protein>
    <submittedName>
        <fullName evidence="3">Spore coat protein U (SCPU) domain-containing protein</fullName>
    </submittedName>
</protein>
<dbReference type="SMART" id="SM00972">
    <property type="entry name" value="SCPU"/>
    <property type="match status" value="1"/>
</dbReference>
<dbReference type="EMBL" id="FNNU01000003">
    <property type="protein sequence ID" value="SDX08688.1"/>
    <property type="molecule type" value="Genomic_DNA"/>
</dbReference>
<dbReference type="AlphaFoldDB" id="A0A1H2YVB6"/>
<keyword evidence="3" id="KW-0167">Capsid protein</keyword>
<dbReference type="InterPro" id="IPR007893">
    <property type="entry name" value="Spore_coat_U/FanG"/>
</dbReference>
<keyword evidence="4" id="KW-1185">Reference proteome</keyword>
<feature type="chain" id="PRO_5017230588" evidence="1">
    <location>
        <begin position="25"/>
        <end position="180"/>
    </location>
</feature>
<dbReference type="STRING" id="1007099.SAMN05216287_2055"/>
<sequence length="180" mass="18139">MLSKKIIAGAALVIASLSAGSALAAGSLQGQMNVQITVGSGCTVTNGTNDGSNNAFGNLTFGSYADLANIVNGRSVGSGGGSSFGVKCSQGTAYSVALDSGQNASGNQRRMQHNGEFVNYELYQDTSRSQAWGNGSNGGTTLAGVGTGNNSELVVYGRVPAQTTPSPGTYLDTVQVTVAW</sequence>
<feature type="domain" description="Spore coat protein U/FanG" evidence="2">
    <location>
        <begin position="30"/>
        <end position="177"/>
    </location>
</feature>
<dbReference type="Pfam" id="PF05229">
    <property type="entry name" value="SCPU"/>
    <property type="match status" value="1"/>
</dbReference>
<evidence type="ECO:0000256" key="1">
    <source>
        <dbReference type="SAM" id="SignalP"/>
    </source>
</evidence>
<reference evidence="4" key="1">
    <citation type="submission" date="2016-10" db="EMBL/GenBank/DDBJ databases">
        <authorList>
            <person name="Varghese N."/>
            <person name="Submissions S."/>
        </authorList>
    </citation>
    <scope>NUCLEOTIDE SEQUENCE [LARGE SCALE GENOMIC DNA]</scope>
    <source>
        <strain evidence="4">NRRL B-59562</strain>
    </source>
</reference>
<evidence type="ECO:0000259" key="2">
    <source>
        <dbReference type="Pfam" id="PF05229"/>
    </source>
</evidence>
<organism evidence="3 4">
    <name type="scientific">Pseudomonas kuykendallii</name>
    <dbReference type="NCBI Taxonomy" id="1007099"/>
    <lineage>
        <taxon>Bacteria</taxon>
        <taxon>Pseudomonadati</taxon>
        <taxon>Pseudomonadota</taxon>
        <taxon>Gammaproteobacteria</taxon>
        <taxon>Pseudomonadales</taxon>
        <taxon>Pseudomonadaceae</taxon>
        <taxon>Pseudomonas</taxon>
    </lineage>
</organism>
<feature type="signal peptide" evidence="1">
    <location>
        <begin position="1"/>
        <end position="24"/>
    </location>
</feature>
<keyword evidence="1" id="KW-0732">Signal</keyword>
<dbReference type="OrthoDB" id="8588792at2"/>
<proteinExistence type="predicted"/>
<dbReference type="RefSeq" id="WP_090227500.1">
    <property type="nucleotide sequence ID" value="NZ_FNNU01000003.1"/>
</dbReference>
<keyword evidence="3" id="KW-0946">Virion</keyword>
<evidence type="ECO:0000313" key="3">
    <source>
        <dbReference type="EMBL" id="SDX08688.1"/>
    </source>
</evidence>
<gene>
    <name evidence="3" type="ORF">SAMN05216287_2055</name>
</gene>
<name>A0A1H2YVB6_9PSED</name>